<reference evidence="2" key="1">
    <citation type="submission" date="2020-02" db="EMBL/GenBank/DDBJ databases">
        <authorList>
            <person name="Meier V. D."/>
        </authorList>
    </citation>
    <scope>NUCLEOTIDE SEQUENCE</scope>
    <source>
        <strain evidence="2">AVDCRST_MAG89</strain>
    </source>
</reference>
<evidence type="ECO:0000256" key="1">
    <source>
        <dbReference type="SAM" id="MobiDB-lite"/>
    </source>
</evidence>
<proteinExistence type="predicted"/>
<name>A0A6J4K4Y1_9BACT</name>
<feature type="compositionally biased region" description="Polar residues" evidence="1">
    <location>
        <begin position="9"/>
        <end position="21"/>
    </location>
</feature>
<organism evidence="2">
    <name type="scientific">uncultured Gemmatimonadota bacterium</name>
    <dbReference type="NCBI Taxonomy" id="203437"/>
    <lineage>
        <taxon>Bacteria</taxon>
        <taxon>Pseudomonadati</taxon>
        <taxon>Gemmatimonadota</taxon>
        <taxon>environmental samples</taxon>
    </lineage>
</organism>
<gene>
    <name evidence="2" type="ORF">AVDCRST_MAG89-134</name>
</gene>
<dbReference type="EMBL" id="CADCTV010000031">
    <property type="protein sequence ID" value="CAA9295999.1"/>
    <property type="molecule type" value="Genomic_DNA"/>
</dbReference>
<dbReference type="AlphaFoldDB" id="A0A6J4K4Y1"/>
<evidence type="ECO:0000313" key="2">
    <source>
        <dbReference type="EMBL" id="CAA9295999.1"/>
    </source>
</evidence>
<protein>
    <submittedName>
        <fullName evidence="2">Uncharacterized protein</fullName>
    </submittedName>
</protein>
<accession>A0A6J4K4Y1</accession>
<feature type="region of interest" description="Disordered" evidence="1">
    <location>
        <begin position="1"/>
        <end position="51"/>
    </location>
</feature>
<sequence>MVAERASSRVASNPASDSTGGNAELHGAARPRARLGVPSRELRQSLRMSTG</sequence>